<dbReference type="InterPro" id="IPR002912">
    <property type="entry name" value="ACT_dom"/>
</dbReference>
<dbReference type="STRING" id="1005945.SAMN05216561_11127"/>
<evidence type="ECO:0000256" key="8">
    <source>
        <dbReference type="ARBA" id="ARBA00022842"/>
    </source>
</evidence>
<dbReference type="Pfam" id="PF13740">
    <property type="entry name" value="ACT_6"/>
    <property type="match status" value="1"/>
</dbReference>
<keyword evidence="17" id="KW-1185">Reference proteome</keyword>
<proteinExistence type="inferred from homology"/>
<comment type="pathway">
    <text evidence="2">Amino-acid biosynthesis; L-serine biosynthesis; L-serine from 3-phospho-D-glycerate: step 3/3.</text>
</comment>
<dbReference type="InterPro" id="IPR050582">
    <property type="entry name" value="HAD-like_SerB"/>
</dbReference>
<dbReference type="Pfam" id="PF00702">
    <property type="entry name" value="Hydrolase"/>
    <property type="match status" value="1"/>
</dbReference>
<dbReference type="SFLD" id="SFLDF00029">
    <property type="entry name" value="phosphoserine_phosphatase"/>
    <property type="match status" value="1"/>
</dbReference>
<dbReference type="PANTHER" id="PTHR43344">
    <property type="entry name" value="PHOSPHOSERINE PHOSPHATASE"/>
    <property type="match status" value="1"/>
</dbReference>
<evidence type="ECO:0000313" key="16">
    <source>
        <dbReference type="EMBL" id="SFI63690.1"/>
    </source>
</evidence>
<dbReference type="SFLD" id="SFLDG01137">
    <property type="entry name" value="C1.6.1:_Phosphoserine_Phosphat"/>
    <property type="match status" value="1"/>
</dbReference>
<feature type="active site" description="Proton donor" evidence="13">
    <location>
        <position position="203"/>
    </location>
</feature>
<keyword evidence="9" id="KW-0718">Serine biosynthesis</keyword>
<comment type="catalytic activity">
    <reaction evidence="11">
        <text>O-phospho-L-serine + H2O = L-serine + phosphate</text>
        <dbReference type="Rhea" id="RHEA:21208"/>
        <dbReference type="ChEBI" id="CHEBI:15377"/>
        <dbReference type="ChEBI" id="CHEBI:33384"/>
        <dbReference type="ChEBI" id="CHEBI:43474"/>
        <dbReference type="ChEBI" id="CHEBI:57524"/>
        <dbReference type="EC" id="3.1.3.3"/>
    </reaction>
</comment>
<protein>
    <recommendedName>
        <fullName evidence="4">phosphoserine phosphatase</fullName>
        <ecNumber evidence="4">3.1.3.3</ecNumber>
    </recommendedName>
    <alternativeName>
        <fullName evidence="10">O-phosphoserine phosphohydrolase</fullName>
    </alternativeName>
</protein>
<evidence type="ECO:0000256" key="3">
    <source>
        <dbReference type="ARBA" id="ARBA00009184"/>
    </source>
</evidence>
<dbReference type="GO" id="GO:0036424">
    <property type="term" value="F:L-phosphoserine phosphatase activity"/>
    <property type="evidence" value="ECO:0007669"/>
    <property type="project" value="InterPro"/>
</dbReference>
<dbReference type="GO" id="GO:0006564">
    <property type="term" value="P:L-serine biosynthetic process"/>
    <property type="evidence" value="ECO:0007669"/>
    <property type="project" value="UniProtKB-KW"/>
</dbReference>
<dbReference type="SFLD" id="SFLDG01136">
    <property type="entry name" value="C1.6:_Phosphoserine_Phosphatas"/>
    <property type="match status" value="1"/>
</dbReference>
<evidence type="ECO:0000256" key="9">
    <source>
        <dbReference type="ARBA" id="ARBA00023299"/>
    </source>
</evidence>
<evidence type="ECO:0000256" key="13">
    <source>
        <dbReference type="PIRSR" id="PIRSR604469-1"/>
    </source>
</evidence>
<dbReference type="CDD" id="cd07500">
    <property type="entry name" value="HAD_PSP"/>
    <property type="match status" value="1"/>
</dbReference>
<evidence type="ECO:0000256" key="2">
    <source>
        <dbReference type="ARBA" id="ARBA00005135"/>
    </source>
</evidence>
<evidence type="ECO:0000256" key="4">
    <source>
        <dbReference type="ARBA" id="ARBA00012640"/>
    </source>
</evidence>
<accession>A0A1I3JUC7</accession>
<comment type="catalytic activity">
    <reaction evidence="12">
        <text>O-phospho-D-serine + H2O = D-serine + phosphate</text>
        <dbReference type="Rhea" id="RHEA:24873"/>
        <dbReference type="ChEBI" id="CHEBI:15377"/>
        <dbReference type="ChEBI" id="CHEBI:35247"/>
        <dbReference type="ChEBI" id="CHEBI:43474"/>
        <dbReference type="ChEBI" id="CHEBI:58680"/>
        <dbReference type="EC" id="3.1.3.3"/>
    </reaction>
</comment>
<dbReference type="CDD" id="cd04870">
    <property type="entry name" value="ACT_PSP_1"/>
    <property type="match status" value="1"/>
</dbReference>
<dbReference type="InterPro" id="IPR036412">
    <property type="entry name" value="HAD-like_sf"/>
</dbReference>
<dbReference type="SUPFAM" id="SSF55021">
    <property type="entry name" value="ACT-like"/>
    <property type="match status" value="1"/>
</dbReference>
<dbReference type="Pfam" id="PF21086">
    <property type="entry name" value="ACT_PSP_2"/>
    <property type="match status" value="1"/>
</dbReference>
<dbReference type="AlphaFoldDB" id="A0A1I3JUC7"/>
<dbReference type="InterPro" id="IPR045865">
    <property type="entry name" value="ACT-like_dom_sf"/>
</dbReference>
<name>A0A1I3JUC7_9ACTN</name>
<evidence type="ECO:0000256" key="6">
    <source>
        <dbReference type="ARBA" id="ARBA00022723"/>
    </source>
</evidence>
<dbReference type="Gene3D" id="3.40.50.1000">
    <property type="entry name" value="HAD superfamily/HAD-like"/>
    <property type="match status" value="1"/>
</dbReference>
<comment type="cofactor">
    <cofactor evidence="1">
        <name>Mg(2+)</name>
        <dbReference type="ChEBI" id="CHEBI:18420"/>
    </cofactor>
</comment>
<dbReference type="PANTHER" id="PTHR43344:SF2">
    <property type="entry name" value="PHOSPHOSERINE PHOSPHATASE"/>
    <property type="match status" value="1"/>
</dbReference>
<evidence type="ECO:0000256" key="10">
    <source>
        <dbReference type="ARBA" id="ARBA00031693"/>
    </source>
</evidence>
<dbReference type="EMBL" id="FOQG01000011">
    <property type="protein sequence ID" value="SFI63690.1"/>
    <property type="molecule type" value="Genomic_DNA"/>
</dbReference>
<dbReference type="Proteomes" id="UP000198649">
    <property type="component" value="Unassembled WGS sequence"/>
</dbReference>
<dbReference type="InterPro" id="IPR049148">
    <property type="entry name" value="PSP_ACT"/>
</dbReference>
<dbReference type="UniPathway" id="UPA00135">
    <property type="reaction ID" value="UER00198"/>
</dbReference>
<dbReference type="NCBIfam" id="TIGR00338">
    <property type="entry name" value="serB"/>
    <property type="match status" value="1"/>
</dbReference>
<evidence type="ECO:0000256" key="1">
    <source>
        <dbReference type="ARBA" id="ARBA00001946"/>
    </source>
</evidence>
<sequence length="423" mass="44762">MDGACDHPPAGDNLTSTMSVPKSKPETLLITLTGKDRPGVTSSIFATLALAGVEVVDIEQILLRRRLILGVLVTAPRDWKKLKSAVEETAAALDMTVEIDRGSGDNKARREGRSHVTIIGTPLKASAMAAIAGRIADCGGNIDRIERMARYPVTAIDLHVSGADPVQLRALLALEAAAQSVDVAVQPANLLRRGMRLIVLDVDSTLIQGEVIEMLAAHAGCEPEVARITESAMRGEIDFEESLRQRVRLLAGLDAAALDTVYGDIVITPGARTMVRTLRRLGYRFAIVSGGFSQITDRLAEDLGIHYARANVLEIVDGTITGEIVGSVVDRAGKAQALREFAAKVGVPESAVIAIGDGANDVDMLNAAGLGIAYNARPIVQEAADTSVNVPYLDAIVYLLGISREEIEMADAEAGIVTPAPPV</sequence>
<dbReference type="GO" id="GO:0000287">
    <property type="term" value="F:magnesium ion binding"/>
    <property type="evidence" value="ECO:0007669"/>
    <property type="project" value="TreeGrafter"/>
</dbReference>
<organism evidence="16 17">
    <name type="scientific">Nocardioides psychrotolerans</name>
    <dbReference type="NCBI Taxonomy" id="1005945"/>
    <lineage>
        <taxon>Bacteria</taxon>
        <taxon>Bacillati</taxon>
        <taxon>Actinomycetota</taxon>
        <taxon>Actinomycetes</taxon>
        <taxon>Propionibacteriales</taxon>
        <taxon>Nocardioidaceae</taxon>
        <taxon>Nocardioides</taxon>
    </lineage>
</organism>
<feature type="domain" description="ACT" evidence="15">
    <location>
        <begin position="29"/>
        <end position="102"/>
    </location>
</feature>
<dbReference type="SFLD" id="SFLDS00003">
    <property type="entry name" value="Haloacid_Dehalogenase"/>
    <property type="match status" value="1"/>
</dbReference>
<evidence type="ECO:0000256" key="12">
    <source>
        <dbReference type="ARBA" id="ARBA00048523"/>
    </source>
</evidence>
<dbReference type="Gene3D" id="3.30.70.260">
    <property type="match status" value="2"/>
</dbReference>
<evidence type="ECO:0000313" key="17">
    <source>
        <dbReference type="Proteomes" id="UP000198649"/>
    </source>
</evidence>
<dbReference type="InterPro" id="IPR004469">
    <property type="entry name" value="PSP"/>
</dbReference>
<keyword evidence="7" id="KW-0378">Hydrolase</keyword>
<keyword evidence="5" id="KW-0028">Amino-acid biosynthesis</keyword>
<dbReference type="InterPro" id="IPR023214">
    <property type="entry name" value="HAD_sf"/>
</dbReference>
<reference evidence="16 17" key="1">
    <citation type="submission" date="2016-10" db="EMBL/GenBank/DDBJ databases">
        <authorList>
            <person name="de Groot N.N."/>
        </authorList>
    </citation>
    <scope>NUCLEOTIDE SEQUENCE [LARGE SCALE GENOMIC DNA]</scope>
    <source>
        <strain evidence="16 17">CGMCC 1.11156</strain>
    </source>
</reference>
<feature type="active site" description="Nucleophile" evidence="13">
    <location>
        <position position="201"/>
    </location>
</feature>
<comment type="similarity">
    <text evidence="3">Belongs to the HAD-like hydrolase superfamily. SerB family.</text>
</comment>
<feature type="region of interest" description="Disordered" evidence="14">
    <location>
        <begin position="1"/>
        <end position="20"/>
    </location>
</feature>
<evidence type="ECO:0000256" key="14">
    <source>
        <dbReference type="SAM" id="MobiDB-lite"/>
    </source>
</evidence>
<dbReference type="NCBIfam" id="TIGR01488">
    <property type="entry name" value="HAD-SF-IB"/>
    <property type="match status" value="1"/>
</dbReference>
<dbReference type="EC" id="3.1.3.3" evidence="4"/>
<evidence type="ECO:0000256" key="11">
    <source>
        <dbReference type="ARBA" id="ARBA00048138"/>
    </source>
</evidence>
<dbReference type="SUPFAM" id="SSF56784">
    <property type="entry name" value="HAD-like"/>
    <property type="match status" value="1"/>
</dbReference>
<keyword evidence="6" id="KW-0479">Metal-binding</keyword>
<dbReference type="PROSITE" id="PS51671">
    <property type="entry name" value="ACT"/>
    <property type="match status" value="1"/>
</dbReference>
<dbReference type="GO" id="GO:0005737">
    <property type="term" value="C:cytoplasm"/>
    <property type="evidence" value="ECO:0007669"/>
    <property type="project" value="TreeGrafter"/>
</dbReference>
<evidence type="ECO:0000259" key="15">
    <source>
        <dbReference type="PROSITE" id="PS51671"/>
    </source>
</evidence>
<gene>
    <name evidence="16" type="ORF">SAMN05216561_11127</name>
</gene>
<evidence type="ECO:0000256" key="5">
    <source>
        <dbReference type="ARBA" id="ARBA00022605"/>
    </source>
</evidence>
<evidence type="ECO:0000256" key="7">
    <source>
        <dbReference type="ARBA" id="ARBA00022801"/>
    </source>
</evidence>
<keyword evidence="8" id="KW-0460">Magnesium</keyword>